<dbReference type="EMBL" id="QPJI01000016">
    <property type="protein sequence ID" value="RCW63994.1"/>
    <property type="molecule type" value="Genomic_DNA"/>
</dbReference>
<accession>A0A368XD79</accession>
<evidence type="ECO:0000313" key="4">
    <source>
        <dbReference type="EMBL" id="RCW63994.1"/>
    </source>
</evidence>
<dbReference type="Pfam" id="PF13362">
    <property type="entry name" value="Toprim_3"/>
    <property type="match status" value="1"/>
</dbReference>
<reference evidence="4 5" key="1">
    <citation type="submission" date="2018-07" db="EMBL/GenBank/DDBJ databases">
        <title>Freshwater and sediment microbial communities from various areas in North America, analyzing microbe dynamics in response to fracking.</title>
        <authorList>
            <person name="Lamendella R."/>
        </authorList>
    </citation>
    <scope>NUCLEOTIDE SEQUENCE [LARGE SCALE GENOMIC DNA]</scope>
    <source>
        <strain evidence="4 5">105B</strain>
    </source>
</reference>
<feature type="domain" description="DUF7146" evidence="3">
    <location>
        <begin position="226"/>
        <end position="333"/>
    </location>
</feature>
<feature type="region of interest" description="Disordered" evidence="1">
    <location>
        <begin position="110"/>
        <end position="183"/>
    </location>
</feature>
<dbReference type="Proteomes" id="UP000253647">
    <property type="component" value="Unassembled WGS sequence"/>
</dbReference>
<proteinExistence type="predicted"/>
<organism evidence="4 5">
    <name type="scientific">Marinobacter nauticus</name>
    <name type="common">Marinobacter hydrocarbonoclasticus</name>
    <name type="synonym">Marinobacter aquaeolei</name>
    <dbReference type="NCBI Taxonomy" id="2743"/>
    <lineage>
        <taxon>Bacteria</taxon>
        <taxon>Pseudomonadati</taxon>
        <taxon>Pseudomonadota</taxon>
        <taxon>Gammaproteobacteria</taxon>
        <taxon>Pseudomonadales</taxon>
        <taxon>Marinobacteraceae</taxon>
        <taxon>Marinobacter</taxon>
    </lineage>
</organism>
<comment type="caution">
    <text evidence="4">The sequence shown here is derived from an EMBL/GenBank/DDBJ whole genome shotgun (WGS) entry which is preliminary data.</text>
</comment>
<dbReference type="InterPro" id="IPR055570">
    <property type="entry name" value="DUF7146"/>
</dbReference>
<feature type="domain" description="Toprim" evidence="2">
    <location>
        <begin position="348"/>
        <end position="445"/>
    </location>
</feature>
<dbReference type="InterPro" id="IPR006171">
    <property type="entry name" value="TOPRIM_dom"/>
</dbReference>
<evidence type="ECO:0000313" key="5">
    <source>
        <dbReference type="Proteomes" id="UP000253647"/>
    </source>
</evidence>
<name>A0A368XD79_MARNT</name>
<evidence type="ECO:0000259" key="3">
    <source>
        <dbReference type="Pfam" id="PF23639"/>
    </source>
</evidence>
<dbReference type="AlphaFoldDB" id="A0A368XD79"/>
<protein>
    <submittedName>
        <fullName evidence="4">Toprim domain-containing protein</fullName>
    </submittedName>
</protein>
<feature type="compositionally biased region" description="Polar residues" evidence="1">
    <location>
        <begin position="147"/>
        <end position="164"/>
    </location>
</feature>
<evidence type="ECO:0000256" key="1">
    <source>
        <dbReference type="SAM" id="MobiDB-lite"/>
    </source>
</evidence>
<dbReference type="Pfam" id="PF23639">
    <property type="entry name" value="DUF7146"/>
    <property type="match status" value="1"/>
</dbReference>
<dbReference type="RefSeq" id="WP_220269766.1">
    <property type="nucleotide sequence ID" value="NZ_QPJI01000016.1"/>
</dbReference>
<feature type="compositionally biased region" description="Basic and acidic residues" evidence="1">
    <location>
        <begin position="110"/>
        <end position="121"/>
    </location>
</feature>
<sequence length="469" mass="52066">MSGFYPTQDVREAAQGNWIAILATMIPEIEPALKKLGRGHVPCPMPGHGSKKKNFRVFKDVNETGGAICSCGSWKEGFNVLMDYHGWDFEETKEHVARFLQLEKVVPRSDRSKCDRRRDSKSSPATRPSQKAAEHGSDIEEQAIASFENSYQKQSPENRNQASSVDRGAGAPNQAITPEATLPVADVSNSPQVTIADIYKAKPWLSATAEELAEQRKRDQLYQEHLEERIEKLWNEALCLDSPGAEPARAYFRNRQVSIRGLNLNNTLRFVPKLVYRDEDGNNLGDHPAIVAAIRDKDGKLVTLHRTYLTKNGKKARVPSAKKMMPVPANKEVVGGAIRLGNPQDGVIGISEGMETALSVYRATGQTVWSLVSCSILQGFEPPAGTKVVVHWADKDRSAAGELADAVLRERLEPRGIKVVTMLPAVPIPRRAKGVDWNDVLIEQGLFGFPRKEHLRRLCQIGQEERNVI</sequence>
<evidence type="ECO:0000259" key="2">
    <source>
        <dbReference type="Pfam" id="PF13362"/>
    </source>
</evidence>
<gene>
    <name evidence="4" type="ORF">DET61_11635</name>
</gene>